<dbReference type="Proteomes" id="UP000552709">
    <property type="component" value="Unassembled WGS sequence"/>
</dbReference>
<evidence type="ECO:0000256" key="1">
    <source>
        <dbReference type="SAM" id="MobiDB-lite"/>
    </source>
</evidence>
<protein>
    <submittedName>
        <fullName evidence="2">Uncharacterized protein</fullName>
    </submittedName>
</protein>
<sequence length="167" mass="18457">MPVVIHTALEFRCRPSRTSRASTPWSTFRWCRPLPTTPSLSTPTVPPGGRHVSSEASGHENAHRASWRCTPASRICITLPVPPFPLYGVGTINELPSRPGKRLCGRRPEVQAACLRIPLCFVRANNLPQLFKWKFSMSGTQVDAVFAVPYATYRSTTRSKASSHSLA</sequence>
<organism evidence="2 3">
    <name type="scientific">Deinococcus humi</name>
    <dbReference type="NCBI Taxonomy" id="662880"/>
    <lineage>
        <taxon>Bacteria</taxon>
        <taxon>Thermotogati</taxon>
        <taxon>Deinococcota</taxon>
        <taxon>Deinococci</taxon>
        <taxon>Deinococcales</taxon>
        <taxon>Deinococcaceae</taxon>
        <taxon>Deinococcus</taxon>
    </lineage>
</organism>
<evidence type="ECO:0000313" key="3">
    <source>
        <dbReference type="Proteomes" id="UP000552709"/>
    </source>
</evidence>
<feature type="region of interest" description="Disordered" evidence="1">
    <location>
        <begin position="39"/>
        <end position="59"/>
    </location>
</feature>
<dbReference type="EMBL" id="JACHFL010000006">
    <property type="protein sequence ID" value="MBB5363651.1"/>
    <property type="molecule type" value="Genomic_DNA"/>
</dbReference>
<accession>A0A7W8JUY5</accession>
<keyword evidence="3" id="KW-1185">Reference proteome</keyword>
<dbReference type="AlphaFoldDB" id="A0A7W8JUY5"/>
<gene>
    <name evidence="2" type="ORF">HNQ08_002757</name>
</gene>
<comment type="caution">
    <text evidence="2">The sequence shown here is derived from an EMBL/GenBank/DDBJ whole genome shotgun (WGS) entry which is preliminary data.</text>
</comment>
<proteinExistence type="predicted"/>
<name>A0A7W8JUY5_9DEIO</name>
<reference evidence="2 3" key="1">
    <citation type="submission" date="2020-08" db="EMBL/GenBank/DDBJ databases">
        <title>Genomic Encyclopedia of Type Strains, Phase IV (KMG-IV): sequencing the most valuable type-strain genomes for metagenomic binning, comparative biology and taxonomic classification.</title>
        <authorList>
            <person name="Goeker M."/>
        </authorList>
    </citation>
    <scope>NUCLEOTIDE SEQUENCE [LARGE SCALE GENOMIC DNA]</scope>
    <source>
        <strain evidence="2 3">DSM 27939</strain>
    </source>
</reference>
<evidence type="ECO:0000313" key="2">
    <source>
        <dbReference type="EMBL" id="MBB5363651.1"/>
    </source>
</evidence>